<evidence type="ECO:0000256" key="5">
    <source>
        <dbReference type="ARBA" id="ARBA00023180"/>
    </source>
</evidence>
<dbReference type="GO" id="GO:0070008">
    <property type="term" value="F:serine-type exopeptidase activity"/>
    <property type="evidence" value="ECO:0007669"/>
    <property type="project" value="InterPro"/>
</dbReference>
<dbReference type="Gene3D" id="1.20.120.980">
    <property type="entry name" value="Serine carboxypeptidase S28, SKS domain"/>
    <property type="match status" value="1"/>
</dbReference>
<keyword evidence="7" id="KW-1185">Reference proteome</keyword>
<evidence type="ECO:0000313" key="6">
    <source>
        <dbReference type="EMBL" id="KXN71214.1"/>
    </source>
</evidence>
<dbReference type="SUPFAM" id="SSF53474">
    <property type="entry name" value="alpha/beta-Hydrolases"/>
    <property type="match status" value="1"/>
</dbReference>
<comment type="similarity">
    <text evidence="1">Belongs to the peptidase S28 family.</text>
</comment>
<keyword evidence="5" id="KW-0325">Glycoprotein</keyword>
<dbReference type="InterPro" id="IPR008758">
    <property type="entry name" value="Peptidase_S28"/>
</dbReference>
<name>A0A137P8E0_CONC2</name>
<protein>
    <submittedName>
        <fullName evidence="6">Peptidase S28</fullName>
    </submittedName>
</protein>
<dbReference type="InterPro" id="IPR042269">
    <property type="entry name" value="Ser_carbopepase_S28_SKS"/>
</dbReference>
<dbReference type="GO" id="GO:0008239">
    <property type="term" value="F:dipeptidyl-peptidase activity"/>
    <property type="evidence" value="ECO:0007669"/>
    <property type="project" value="TreeGrafter"/>
</dbReference>
<sequence>MSNNEDLLDIEAAGAAEALANVQTLWFSQPLDHDNDSIGTFQQRYYVNPEFYKEGSPAFLYLGGEGELRNSTAARGIIYDMAREHNAIIYSLEHRYYGLSQPFDILTADNLQYLSSLNGVKDAGYFMRNVINPLTNKTLENVRWITVGGSYPGSLSAWIREEYPDLVFAALASSAPVFAKENFYEYDQVVAAALGKDCFANIEEVKNYIDVQFSITGNRKKLKEDLGCMDITNDIAFVSTIFDILASVVQYNSPTAKPNISGLCGGFANTTAIEDKYNYFISQLKVYLQSENKSCYKFADFDSLYNLDAKSGSVRQWTYQCCTEYGYWQTAPPDHSTRSKLLTADWFNDFYCSSDIFGKKIGPPNTRFINSRFRALENRVKRTIWVNGETDPWVALSVHNISESTPDRPIYIVKQGSHAQDLGSTRATDSESLTETRKSIRADISRWLSE</sequence>
<organism evidence="6 7">
    <name type="scientific">Conidiobolus coronatus (strain ATCC 28846 / CBS 209.66 / NRRL 28638)</name>
    <name type="common">Delacroixia coronata</name>
    <dbReference type="NCBI Taxonomy" id="796925"/>
    <lineage>
        <taxon>Eukaryota</taxon>
        <taxon>Fungi</taxon>
        <taxon>Fungi incertae sedis</taxon>
        <taxon>Zoopagomycota</taxon>
        <taxon>Entomophthoromycotina</taxon>
        <taxon>Entomophthoromycetes</taxon>
        <taxon>Entomophthorales</taxon>
        <taxon>Ancylistaceae</taxon>
        <taxon>Conidiobolus</taxon>
    </lineage>
</organism>
<gene>
    <name evidence="6" type="ORF">CONCODRAFT_78464</name>
</gene>
<dbReference type="PANTHER" id="PTHR11010:SF11">
    <property type="entry name" value="THYMUS-SPECIFIC SERINE PROTEASE"/>
    <property type="match status" value="1"/>
</dbReference>
<dbReference type="EMBL" id="KQ964480">
    <property type="protein sequence ID" value="KXN71214.1"/>
    <property type="molecule type" value="Genomic_DNA"/>
</dbReference>
<evidence type="ECO:0000256" key="3">
    <source>
        <dbReference type="ARBA" id="ARBA00022729"/>
    </source>
</evidence>
<dbReference type="PANTHER" id="PTHR11010">
    <property type="entry name" value="PROTEASE S28 PRO-X CARBOXYPEPTIDASE-RELATED"/>
    <property type="match status" value="1"/>
</dbReference>
<proteinExistence type="inferred from homology"/>
<dbReference type="OrthoDB" id="1735038at2759"/>
<dbReference type="AlphaFoldDB" id="A0A137P8E0"/>
<dbReference type="InterPro" id="IPR029058">
    <property type="entry name" value="AB_hydrolase_fold"/>
</dbReference>
<keyword evidence="4" id="KW-0378">Hydrolase</keyword>
<reference evidence="6 7" key="1">
    <citation type="journal article" date="2015" name="Genome Biol. Evol.">
        <title>Phylogenomic analyses indicate that early fungi evolved digesting cell walls of algal ancestors of land plants.</title>
        <authorList>
            <person name="Chang Y."/>
            <person name="Wang S."/>
            <person name="Sekimoto S."/>
            <person name="Aerts A.L."/>
            <person name="Choi C."/>
            <person name="Clum A."/>
            <person name="LaButti K.M."/>
            <person name="Lindquist E.A."/>
            <person name="Yee Ngan C."/>
            <person name="Ohm R.A."/>
            <person name="Salamov A.A."/>
            <person name="Grigoriev I.V."/>
            <person name="Spatafora J.W."/>
            <person name="Berbee M.L."/>
        </authorList>
    </citation>
    <scope>NUCLEOTIDE SEQUENCE [LARGE SCALE GENOMIC DNA]</scope>
    <source>
        <strain evidence="6 7">NRRL 28638</strain>
    </source>
</reference>
<dbReference type="Proteomes" id="UP000070444">
    <property type="component" value="Unassembled WGS sequence"/>
</dbReference>
<evidence type="ECO:0000256" key="1">
    <source>
        <dbReference type="ARBA" id="ARBA00011079"/>
    </source>
</evidence>
<evidence type="ECO:0000313" key="7">
    <source>
        <dbReference type="Proteomes" id="UP000070444"/>
    </source>
</evidence>
<dbReference type="Gene3D" id="3.40.50.1820">
    <property type="entry name" value="alpha/beta hydrolase"/>
    <property type="match status" value="1"/>
</dbReference>
<dbReference type="Pfam" id="PF05577">
    <property type="entry name" value="Peptidase_S28"/>
    <property type="match status" value="1"/>
</dbReference>
<dbReference type="GO" id="GO:0006508">
    <property type="term" value="P:proteolysis"/>
    <property type="evidence" value="ECO:0007669"/>
    <property type="project" value="UniProtKB-KW"/>
</dbReference>
<evidence type="ECO:0000256" key="2">
    <source>
        <dbReference type="ARBA" id="ARBA00022670"/>
    </source>
</evidence>
<dbReference type="GO" id="GO:0005768">
    <property type="term" value="C:endosome"/>
    <property type="evidence" value="ECO:0007669"/>
    <property type="project" value="TreeGrafter"/>
</dbReference>
<keyword evidence="2" id="KW-0645">Protease</keyword>
<accession>A0A137P8E0</accession>
<keyword evidence="3" id="KW-0732">Signal</keyword>
<evidence type="ECO:0000256" key="4">
    <source>
        <dbReference type="ARBA" id="ARBA00022801"/>
    </source>
</evidence>